<dbReference type="Gene3D" id="3.30.420.10">
    <property type="entry name" value="Ribonuclease H-like superfamily/Ribonuclease H"/>
    <property type="match status" value="1"/>
</dbReference>
<dbReference type="GO" id="GO:0003677">
    <property type="term" value="F:DNA binding"/>
    <property type="evidence" value="ECO:0007669"/>
    <property type="project" value="InterPro"/>
</dbReference>
<gene>
    <name evidence="4" type="ORF">SAMN04488062_1181</name>
    <name evidence="5" type="ORF">SAMN04488062_11864</name>
</gene>
<dbReference type="GO" id="GO:0004803">
    <property type="term" value="F:transposase activity"/>
    <property type="evidence" value="ECO:0007669"/>
    <property type="project" value="InterPro"/>
</dbReference>
<organism evidence="4 6">
    <name type="scientific">Flavobacterium omnivorum</name>
    <dbReference type="NCBI Taxonomy" id="178355"/>
    <lineage>
        <taxon>Bacteria</taxon>
        <taxon>Pseudomonadati</taxon>
        <taxon>Bacteroidota</taxon>
        <taxon>Flavobacteriia</taxon>
        <taxon>Flavobacteriales</taxon>
        <taxon>Flavobacteriaceae</taxon>
        <taxon>Flavobacterium</taxon>
    </lineage>
</organism>
<dbReference type="InterPro" id="IPR012337">
    <property type="entry name" value="RNaseH-like_sf"/>
</dbReference>
<sequence length="115" mass="13606">SELVKQATIELLQNWKPYLFTLTSDNGKEFAMHQEIATALEIDFYFANPYSPWERGANENLNGLIRQYIPKSTSFEEITIERIIEIQEKLNNRPRKRFNFETPNYMFNQKVALVT</sequence>
<dbReference type="PANTHER" id="PTHR10948">
    <property type="entry name" value="TRANSPOSASE"/>
    <property type="match status" value="1"/>
</dbReference>
<proteinExistence type="inferred from homology"/>
<dbReference type="GO" id="GO:0005829">
    <property type="term" value="C:cytosol"/>
    <property type="evidence" value="ECO:0007669"/>
    <property type="project" value="TreeGrafter"/>
</dbReference>
<dbReference type="InterPro" id="IPR001584">
    <property type="entry name" value="Integrase_cat-core"/>
</dbReference>
<name>A0A1G8GEV1_9FLAO</name>
<dbReference type="STRING" id="178355.SAMN04488062_1181"/>
<dbReference type="PROSITE" id="PS01043">
    <property type="entry name" value="TRANSPOSASE_IS30"/>
    <property type="match status" value="1"/>
</dbReference>
<dbReference type="InterPro" id="IPR036397">
    <property type="entry name" value="RNaseH_sf"/>
</dbReference>
<dbReference type="GO" id="GO:0015074">
    <property type="term" value="P:DNA integration"/>
    <property type="evidence" value="ECO:0007669"/>
    <property type="project" value="InterPro"/>
</dbReference>
<dbReference type="Proteomes" id="UP000199274">
    <property type="component" value="Unassembled WGS sequence"/>
</dbReference>
<dbReference type="InterPro" id="IPR051917">
    <property type="entry name" value="Transposase-Integrase"/>
</dbReference>
<reference evidence="4" key="1">
    <citation type="submission" date="2016-10" db="EMBL/GenBank/DDBJ databases">
        <authorList>
            <person name="de Groot N.N."/>
        </authorList>
    </citation>
    <scope>NUCLEOTIDE SEQUENCE [LARGE SCALE GENOMIC DNA]</scope>
    <source>
        <strain evidence="4">CGMCC 1.2747</strain>
    </source>
</reference>
<dbReference type="InterPro" id="IPR053392">
    <property type="entry name" value="Transposase_IS30-like"/>
</dbReference>
<dbReference type="GO" id="GO:0006313">
    <property type="term" value="P:DNA transposition"/>
    <property type="evidence" value="ECO:0007669"/>
    <property type="project" value="InterPro"/>
</dbReference>
<dbReference type="PROSITE" id="PS50994">
    <property type="entry name" value="INTEGRASE"/>
    <property type="match status" value="1"/>
</dbReference>
<dbReference type="InterPro" id="IPR001598">
    <property type="entry name" value="Transposase_IS30_CS"/>
</dbReference>
<protein>
    <submittedName>
        <fullName evidence="4">Integrase core domain-containing protein</fullName>
    </submittedName>
</protein>
<dbReference type="OrthoDB" id="9803231at2"/>
<evidence type="ECO:0000313" key="5">
    <source>
        <dbReference type="EMBL" id="SDH95295.1"/>
    </source>
</evidence>
<dbReference type="EMBL" id="FNDB01000018">
    <property type="protein sequence ID" value="SDH92876.1"/>
    <property type="molecule type" value="Genomic_DNA"/>
</dbReference>
<dbReference type="SUPFAM" id="SSF53098">
    <property type="entry name" value="Ribonuclease H-like"/>
    <property type="match status" value="1"/>
</dbReference>
<dbReference type="PANTHER" id="PTHR10948:SF23">
    <property type="entry name" value="TRANSPOSASE INSI FOR INSERTION SEQUENCE ELEMENT IS30A-RELATED"/>
    <property type="match status" value="1"/>
</dbReference>
<accession>A0A1G8GEV1</accession>
<reference evidence="6" key="2">
    <citation type="submission" date="2016-10" db="EMBL/GenBank/DDBJ databases">
        <authorList>
            <person name="Varghese N."/>
            <person name="Submissions S."/>
        </authorList>
    </citation>
    <scope>NUCLEOTIDE SEQUENCE [LARGE SCALE GENOMIC DNA]</scope>
    <source>
        <strain evidence="6">CGMCC 1.2747</strain>
    </source>
</reference>
<evidence type="ECO:0000256" key="1">
    <source>
        <dbReference type="ARBA" id="ARBA00002190"/>
    </source>
</evidence>
<evidence type="ECO:0000259" key="3">
    <source>
        <dbReference type="PROSITE" id="PS50994"/>
    </source>
</evidence>
<comment type="similarity">
    <text evidence="2">Belongs to the transposase IS30 family.</text>
</comment>
<dbReference type="EMBL" id="FNDB01000018">
    <property type="protein sequence ID" value="SDH95295.1"/>
    <property type="molecule type" value="Genomic_DNA"/>
</dbReference>
<evidence type="ECO:0000313" key="6">
    <source>
        <dbReference type="Proteomes" id="UP000199274"/>
    </source>
</evidence>
<feature type="non-terminal residue" evidence="4">
    <location>
        <position position="1"/>
    </location>
</feature>
<feature type="domain" description="Integrase catalytic" evidence="3">
    <location>
        <begin position="1"/>
        <end position="111"/>
    </location>
</feature>
<evidence type="ECO:0000313" key="4">
    <source>
        <dbReference type="EMBL" id="SDH92876.1"/>
    </source>
</evidence>
<evidence type="ECO:0000256" key="2">
    <source>
        <dbReference type="ARBA" id="ARBA00006363"/>
    </source>
</evidence>
<keyword evidence="6" id="KW-1185">Reference proteome</keyword>
<comment type="function">
    <text evidence="1">Required for the transposition of the insertion element.</text>
</comment>
<dbReference type="RefSeq" id="WP_139171435.1">
    <property type="nucleotide sequence ID" value="NZ_FNDB01000018.1"/>
</dbReference>
<dbReference type="AlphaFoldDB" id="A0A1G8GEV1"/>
<dbReference type="NCBIfam" id="NF033563">
    <property type="entry name" value="transpos_IS30"/>
    <property type="match status" value="1"/>
</dbReference>